<evidence type="ECO:0000256" key="7">
    <source>
        <dbReference type="SAM" id="MobiDB-lite"/>
    </source>
</evidence>
<feature type="transmembrane region" description="Helical" evidence="8">
    <location>
        <begin position="108"/>
        <end position="137"/>
    </location>
</feature>
<evidence type="ECO:0000259" key="9">
    <source>
        <dbReference type="Pfam" id="PF00924"/>
    </source>
</evidence>
<protein>
    <submittedName>
        <fullName evidence="11">Mechanosensitive ion channel</fullName>
    </submittedName>
</protein>
<dbReference type="Gene3D" id="2.30.30.60">
    <property type="match status" value="1"/>
</dbReference>
<dbReference type="InterPro" id="IPR006685">
    <property type="entry name" value="MscS_channel_2nd"/>
</dbReference>
<dbReference type="InterPro" id="IPR023408">
    <property type="entry name" value="MscS_beta-dom_sf"/>
</dbReference>
<dbReference type="Gene3D" id="1.10.287.1260">
    <property type="match status" value="1"/>
</dbReference>
<comment type="subcellular location">
    <subcellularLocation>
        <location evidence="1">Cell membrane</location>
        <topology evidence="1">Multi-pass membrane protein</topology>
    </subcellularLocation>
</comment>
<accession>A0ABT6JWT6</accession>
<dbReference type="InterPro" id="IPR052702">
    <property type="entry name" value="MscS-like_channel"/>
</dbReference>
<keyword evidence="5 8" id="KW-1133">Transmembrane helix</keyword>
<comment type="similarity">
    <text evidence="2">Belongs to the MscS (TC 1.A.23) family.</text>
</comment>
<dbReference type="Proteomes" id="UP001156873">
    <property type="component" value="Unassembled WGS sequence"/>
</dbReference>
<proteinExistence type="inferred from homology"/>
<feature type="domain" description="Mechanosensitive ion channel MscS" evidence="9">
    <location>
        <begin position="125"/>
        <end position="192"/>
    </location>
</feature>
<feature type="transmembrane region" description="Helical" evidence="8">
    <location>
        <begin position="36"/>
        <end position="58"/>
    </location>
</feature>
<evidence type="ECO:0000313" key="12">
    <source>
        <dbReference type="Proteomes" id="UP001156873"/>
    </source>
</evidence>
<dbReference type="PANTHER" id="PTHR30347">
    <property type="entry name" value="POTASSIUM CHANNEL RELATED"/>
    <property type="match status" value="1"/>
</dbReference>
<dbReference type="Pfam" id="PF21082">
    <property type="entry name" value="MS_channel_3rd"/>
    <property type="match status" value="1"/>
</dbReference>
<dbReference type="EMBL" id="JARXRO010000020">
    <property type="protein sequence ID" value="MDH5835151.1"/>
    <property type="molecule type" value="Genomic_DNA"/>
</dbReference>
<name>A0ABT6JWT6_9GAMM</name>
<dbReference type="SUPFAM" id="SSF82689">
    <property type="entry name" value="Mechanosensitive channel protein MscS (YggB), C-terminal domain"/>
    <property type="match status" value="1"/>
</dbReference>
<dbReference type="InterPro" id="IPR049278">
    <property type="entry name" value="MS_channel_C"/>
</dbReference>
<dbReference type="PANTHER" id="PTHR30347:SF1">
    <property type="entry name" value="MECHANOSENSITIVE CHANNEL MSCK"/>
    <property type="match status" value="1"/>
</dbReference>
<evidence type="ECO:0000256" key="2">
    <source>
        <dbReference type="ARBA" id="ARBA00008017"/>
    </source>
</evidence>
<organism evidence="11 12">
    <name type="scientific">Luteimonas kalidii</name>
    <dbReference type="NCBI Taxonomy" id="3042025"/>
    <lineage>
        <taxon>Bacteria</taxon>
        <taxon>Pseudomonadati</taxon>
        <taxon>Pseudomonadota</taxon>
        <taxon>Gammaproteobacteria</taxon>
        <taxon>Lysobacterales</taxon>
        <taxon>Lysobacteraceae</taxon>
        <taxon>Luteimonas</taxon>
    </lineage>
</organism>
<evidence type="ECO:0000256" key="8">
    <source>
        <dbReference type="SAM" id="Phobius"/>
    </source>
</evidence>
<dbReference type="SUPFAM" id="SSF82861">
    <property type="entry name" value="Mechanosensitive channel protein MscS (YggB), transmembrane region"/>
    <property type="match status" value="1"/>
</dbReference>
<dbReference type="InterPro" id="IPR010920">
    <property type="entry name" value="LSM_dom_sf"/>
</dbReference>
<feature type="region of interest" description="Disordered" evidence="7">
    <location>
        <begin position="312"/>
        <end position="371"/>
    </location>
</feature>
<evidence type="ECO:0000256" key="5">
    <source>
        <dbReference type="ARBA" id="ARBA00022989"/>
    </source>
</evidence>
<keyword evidence="12" id="KW-1185">Reference proteome</keyword>
<keyword evidence="6 8" id="KW-0472">Membrane</keyword>
<sequence>MQDTRPGTRSTGGGGWDDLQATLEFAPLRAFGIESITLGTLLAAVLVVLVAMLASMMLQRGIRRIGVRHPGTSEATLYTVSRLAHYLLVVVAVLLAMSVAGLPLSQFAVFAGAAGVGLGFGLQAVFSNFICGLILLFDRSLRVGDFVELENDMRGVVRAINIRATLITTNDNIDVLVPNAEFVNGRVVNWTHGSLNRRIRIPFGVAYGADKLLVKKAALEAASRVPFTLATEGEKRPQVWLVEFGENSVDFLLVVWLTDEAARRNVGVRAAYLWELETALTENGIGIPFPQRDLHIRSLFGRSGDDALAALQGEPARRGDREDEPESPGLGRQERELLARNDARDDTERQIAQDTREAGERERPDPGPRAD</sequence>
<dbReference type="InterPro" id="IPR011066">
    <property type="entry name" value="MscS_channel_C_sf"/>
</dbReference>
<comment type="caution">
    <text evidence="11">The sequence shown here is derived from an EMBL/GenBank/DDBJ whole genome shotgun (WGS) entry which is preliminary data.</text>
</comment>
<dbReference type="Gene3D" id="3.30.70.100">
    <property type="match status" value="1"/>
</dbReference>
<evidence type="ECO:0000256" key="4">
    <source>
        <dbReference type="ARBA" id="ARBA00022692"/>
    </source>
</evidence>
<dbReference type="RefSeq" id="WP_280579795.1">
    <property type="nucleotide sequence ID" value="NZ_JARXRO010000020.1"/>
</dbReference>
<feature type="transmembrane region" description="Helical" evidence="8">
    <location>
        <begin position="83"/>
        <end position="102"/>
    </location>
</feature>
<reference evidence="11 12" key="1">
    <citation type="submission" date="2023-04" db="EMBL/GenBank/DDBJ databases">
        <title>Luteimonas sp. M1R5S59.</title>
        <authorList>
            <person name="Sun J.-Q."/>
        </authorList>
    </citation>
    <scope>NUCLEOTIDE SEQUENCE [LARGE SCALE GENOMIC DNA]</scope>
    <source>
        <strain evidence="11 12">M1R5S59</strain>
    </source>
</reference>
<evidence type="ECO:0000259" key="10">
    <source>
        <dbReference type="Pfam" id="PF21082"/>
    </source>
</evidence>
<dbReference type="SUPFAM" id="SSF50182">
    <property type="entry name" value="Sm-like ribonucleoproteins"/>
    <property type="match status" value="1"/>
</dbReference>
<feature type="domain" description="Mechanosensitive ion channel MscS C-terminal" evidence="10">
    <location>
        <begin position="199"/>
        <end position="287"/>
    </location>
</feature>
<evidence type="ECO:0000256" key="1">
    <source>
        <dbReference type="ARBA" id="ARBA00004651"/>
    </source>
</evidence>
<keyword evidence="4 8" id="KW-0812">Transmembrane</keyword>
<evidence type="ECO:0000256" key="3">
    <source>
        <dbReference type="ARBA" id="ARBA00022475"/>
    </source>
</evidence>
<dbReference type="Pfam" id="PF00924">
    <property type="entry name" value="MS_channel_2nd"/>
    <property type="match status" value="1"/>
</dbReference>
<evidence type="ECO:0000313" key="11">
    <source>
        <dbReference type="EMBL" id="MDH5835151.1"/>
    </source>
</evidence>
<evidence type="ECO:0000256" key="6">
    <source>
        <dbReference type="ARBA" id="ARBA00023136"/>
    </source>
</evidence>
<keyword evidence="3" id="KW-1003">Cell membrane</keyword>
<gene>
    <name evidence="11" type="ORF">QFW81_14635</name>
</gene>
<dbReference type="InterPro" id="IPR011014">
    <property type="entry name" value="MscS_channel_TM-2"/>
</dbReference>
<feature type="compositionally biased region" description="Basic and acidic residues" evidence="7">
    <location>
        <begin position="332"/>
        <end position="371"/>
    </location>
</feature>